<dbReference type="PROSITE" id="PS51257">
    <property type="entry name" value="PROKAR_LIPOPROTEIN"/>
    <property type="match status" value="1"/>
</dbReference>
<feature type="compositionally biased region" description="Low complexity" evidence="1">
    <location>
        <begin position="99"/>
        <end position="108"/>
    </location>
</feature>
<keyword evidence="5" id="KW-1185">Reference proteome</keyword>
<feature type="compositionally biased region" description="Polar residues" evidence="1">
    <location>
        <begin position="164"/>
        <end position="176"/>
    </location>
</feature>
<comment type="caution">
    <text evidence="4">The sequence shown here is derived from an EMBL/GenBank/DDBJ whole genome shotgun (WGS) entry which is preliminary data.</text>
</comment>
<feature type="domain" description="GerMN" evidence="3">
    <location>
        <begin position="196"/>
        <end position="287"/>
    </location>
</feature>
<feature type="signal peptide" evidence="2">
    <location>
        <begin position="1"/>
        <end position="30"/>
    </location>
</feature>
<proteinExistence type="predicted"/>
<dbReference type="SMART" id="SM00909">
    <property type="entry name" value="Germane"/>
    <property type="match status" value="2"/>
</dbReference>
<name>A0ABQ1G2I9_9BACL</name>
<feature type="region of interest" description="Disordered" evidence="1">
    <location>
        <begin position="87"/>
        <end position="192"/>
    </location>
</feature>
<gene>
    <name evidence="4" type="ORF">GCM10010917_21660</name>
</gene>
<evidence type="ECO:0000313" key="4">
    <source>
        <dbReference type="EMBL" id="GGA36130.1"/>
    </source>
</evidence>
<evidence type="ECO:0000256" key="1">
    <source>
        <dbReference type="SAM" id="MobiDB-lite"/>
    </source>
</evidence>
<feature type="chain" id="PRO_5046807810" description="GerMN domain-containing protein" evidence="2">
    <location>
        <begin position="31"/>
        <end position="455"/>
    </location>
</feature>
<accession>A0ABQ1G2I9</accession>
<dbReference type="RefSeq" id="WP_094093976.1">
    <property type="nucleotide sequence ID" value="NZ_BMHF01000006.1"/>
</dbReference>
<evidence type="ECO:0000313" key="5">
    <source>
        <dbReference type="Proteomes" id="UP000609323"/>
    </source>
</evidence>
<keyword evidence="2" id="KW-0732">Signal</keyword>
<dbReference type="EMBL" id="BMHF01000006">
    <property type="protein sequence ID" value="GGA36130.1"/>
    <property type="molecule type" value="Genomic_DNA"/>
</dbReference>
<dbReference type="Pfam" id="PF10646">
    <property type="entry name" value="Germane"/>
    <property type="match status" value="2"/>
</dbReference>
<protein>
    <recommendedName>
        <fullName evidence="3">GerMN domain-containing protein</fullName>
    </recommendedName>
</protein>
<sequence length="455" mass="47608">MKRMKHWKKTAAAGAVALPLILSGCSLIGAGPSGTIDAPPANVEAQMLSGETPTAAEVQHDPAALTTVYLDNGQGLLAPVSLPIDGDGGTADSVQNTDGTASTGAASTHSEAQQTSAADPLEEESAADNTANPSSLSEADEQDLAAAADDSANAEDSADEGGQQAHNTSAEVQDSSKAADEQGQAASGEVTNDKLVKSLETLVKNGPYQSELPLGFNGILPEGTEVKSVTVKADQKLAVVEFSKNFEGYDKADERKVMEAVTWTLTEQPGIDSVEVWVDGQRLNEMPVDHTPIPYPLSRAVGINLELNGGASVSQTTPVTVYFTATSEDGSSYFVPVTRFVPNSDDPLKAALGQLIDGPQQGDGLEQVLTETASLKSVDTSKDDVVNVALNDDMFESGERIPSQMLEAVVLTVTENAKGSKVNITFNDSKNVVDTENKTYSSPVTRPEKINDLSV</sequence>
<evidence type="ECO:0000256" key="2">
    <source>
        <dbReference type="SAM" id="SignalP"/>
    </source>
</evidence>
<feature type="domain" description="GerMN" evidence="3">
    <location>
        <begin position="348"/>
        <end position="435"/>
    </location>
</feature>
<dbReference type="InterPro" id="IPR019606">
    <property type="entry name" value="GerMN"/>
</dbReference>
<evidence type="ECO:0000259" key="3">
    <source>
        <dbReference type="SMART" id="SM00909"/>
    </source>
</evidence>
<feature type="compositionally biased region" description="Polar residues" evidence="1">
    <location>
        <begin position="127"/>
        <end position="136"/>
    </location>
</feature>
<dbReference type="Proteomes" id="UP000609323">
    <property type="component" value="Unassembled WGS sequence"/>
</dbReference>
<organism evidence="4 5">
    <name type="scientific">Paenibacillus physcomitrellae</name>
    <dbReference type="NCBI Taxonomy" id="1619311"/>
    <lineage>
        <taxon>Bacteria</taxon>
        <taxon>Bacillati</taxon>
        <taxon>Bacillota</taxon>
        <taxon>Bacilli</taxon>
        <taxon>Bacillales</taxon>
        <taxon>Paenibacillaceae</taxon>
        <taxon>Paenibacillus</taxon>
    </lineage>
</organism>
<reference evidence="5" key="1">
    <citation type="journal article" date="2019" name="Int. J. Syst. Evol. Microbiol.">
        <title>The Global Catalogue of Microorganisms (GCM) 10K type strain sequencing project: providing services to taxonomists for standard genome sequencing and annotation.</title>
        <authorList>
            <consortium name="The Broad Institute Genomics Platform"/>
            <consortium name="The Broad Institute Genome Sequencing Center for Infectious Disease"/>
            <person name="Wu L."/>
            <person name="Ma J."/>
        </authorList>
    </citation>
    <scope>NUCLEOTIDE SEQUENCE [LARGE SCALE GENOMIC DNA]</scope>
    <source>
        <strain evidence="5">CGMCC 1.15044</strain>
    </source>
</reference>